<organism evidence="2 3">
    <name type="scientific">Glossina brevipalpis</name>
    <dbReference type="NCBI Taxonomy" id="37001"/>
    <lineage>
        <taxon>Eukaryota</taxon>
        <taxon>Metazoa</taxon>
        <taxon>Ecdysozoa</taxon>
        <taxon>Arthropoda</taxon>
        <taxon>Hexapoda</taxon>
        <taxon>Insecta</taxon>
        <taxon>Pterygota</taxon>
        <taxon>Neoptera</taxon>
        <taxon>Endopterygota</taxon>
        <taxon>Diptera</taxon>
        <taxon>Brachycera</taxon>
        <taxon>Muscomorpha</taxon>
        <taxon>Hippoboscoidea</taxon>
        <taxon>Glossinidae</taxon>
        <taxon>Glossina</taxon>
    </lineage>
</organism>
<accession>A0A1A9WUY7</accession>
<evidence type="ECO:0000256" key="1">
    <source>
        <dbReference type="SAM" id="Phobius"/>
    </source>
</evidence>
<evidence type="ECO:0000313" key="2">
    <source>
        <dbReference type="EnsemblMetazoa" id="GBRI033417-PA"/>
    </source>
</evidence>
<name>A0A1A9WUY7_9MUSC</name>
<keyword evidence="1" id="KW-0812">Transmembrane</keyword>
<proteinExistence type="predicted"/>
<feature type="transmembrane region" description="Helical" evidence="1">
    <location>
        <begin position="149"/>
        <end position="170"/>
    </location>
</feature>
<dbReference type="VEuPathDB" id="VectorBase:GBRI033417"/>
<evidence type="ECO:0000313" key="3">
    <source>
        <dbReference type="Proteomes" id="UP000091820"/>
    </source>
</evidence>
<dbReference type="Proteomes" id="UP000091820">
    <property type="component" value="Unassembled WGS sequence"/>
</dbReference>
<dbReference type="AlphaFoldDB" id="A0A1A9WUY7"/>
<keyword evidence="3" id="KW-1185">Reference proteome</keyword>
<sequence length="194" mass="21850">MKLTITCCANGDITCIGEVGGWLEAKGCSLFIKFNKEVVYLMQIVLQVNNVVIVQCSKLQYSTVHYSAVQCSVVQCNTVYGSVPLCNTMQQSIVHTLQYSTVHTLQYITLQYTTLCHFTVTHYVCVMYNKQTHSYVRTMMSDDGVNVNVSWLAGCLVGWLFASLLGRAIFWYQEIKIRSPSESSTILDQLEAEL</sequence>
<reference evidence="3" key="1">
    <citation type="submission" date="2014-03" db="EMBL/GenBank/DDBJ databases">
        <authorList>
            <person name="Aksoy S."/>
            <person name="Warren W."/>
            <person name="Wilson R.K."/>
        </authorList>
    </citation>
    <scope>NUCLEOTIDE SEQUENCE [LARGE SCALE GENOMIC DNA]</scope>
    <source>
        <strain evidence="3">IAEA</strain>
    </source>
</reference>
<reference evidence="2" key="2">
    <citation type="submission" date="2020-05" db="UniProtKB">
        <authorList>
            <consortium name="EnsemblMetazoa"/>
        </authorList>
    </citation>
    <scope>IDENTIFICATION</scope>
    <source>
        <strain evidence="2">IAEA</strain>
    </source>
</reference>
<keyword evidence="1" id="KW-1133">Transmembrane helix</keyword>
<protein>
    <submittedName>
        <fullName evidence="2">Uncharacterized protein</fullName>
    </submittedName>
</protein>
<dbReference type="EnsemblMetazoa" id="GBRI033417-RA">
    <property type="protein sequence ID" value="GBRI033417-PA"/>
    <property type="gene ID" value="GBRI033417"/>
</dbReference>
<keyword evidence="1" id="KW-0472">Membrane</keyword>